<evidence type="ECO:0000313" key="2">
    <source>
        <dbReference type="EnsemblPlants" id="LPERR03G02370.1"/>
    </source>
</evidence>
<dbReference type="Proteomes" id="UP000032180">
    <property type="component" value="Chromosome 3"/>
</dbReference>
<feature type="region of interest" description="Disordered" evidence="1">
    <location>
        <begin position="239"/>
        <end position="268"/>
    </location>
</feature>
<reference evidence="3" key="2">
    <citation type="submission" date="2013-12" db="EMBL/GenBank/DDBJ databases">
        <authorList>
            <person name="Yu Y."/>
            <person name="Lee S."/>
            <person name="de Baynast K."/>
            <person name="Wissotski M."/>
            <person name="Liu L."/>
            <person name="Talag J."/>
            <person name="Goicoechea J."/>
            <person name="Angelova A."/>
            <person name="Jetty R."/>
            <person name="Kudrna D."/>
            <person name="Golser W."/>
            <person name="Rivera L."/>
            <person name="Zhang J."/>
            <person name="Wing R."/>
        </authorList>
    </citation>
    <scope>NUCLEOTIDE SEQUENCE</scope>
</reference>
<protein>
    <submittedName>
        <fullName evidence="2">Uncharacterized protein</fullName>
    </submittedName>
</protein>
<reference evidence="2" key="3">
    <citation type="submission" date="2015-04" db="UniProtKB">
        <authorList>
            <consortium name="EnsemblPlants"/>
        </authorList>
    </citation>
    <scope>IDENTIFICATION</scope>
</reference>
<reference evidence="2 3" key="1">
    <citation type="submission" date="2012-08" db="EMBL/GenBank/DDBJ databases">
        <title>Oryza genome evolution.</title>
        <authorList>
            <person name="Wing R.A."/>
        </authorList>
    </citation>
    <scope>NUCLEOTIDE SEQUENCE</scope>
</reference>
<dbReference type="HOGENOM" id="CLU_904185_0_0_1"/>
<dbReference type="Gramene" id="LPERR03G02370.1">
    <property type="protein sequence ID" value="LPERR03G02370.1"/>
    <property type="gene ID" value="LPERR03G02370"/>
</dbReference>
<proteinExistence type="predicted"/>
<feature type="compositionally biased region" description="Basic and acidic residues" evidence="1">
    <location>
        <begin position="34"/>
        <end position="53"/>
    </location>
</feature>
<evidence type="ECO:0000256" key="1">
    <source>
        <dbReference type="SAM" id="MobiDB-lite"/>
    </source>
</evidence>
<sequence>MVESKAKIVFTKSDQAHEYNDSTKESTSASPKVPPKDQAKAQEKPQVKADPKAQVKPQAKAQAKPSPKAKGKPPPKAQATSSPKAQAKPSSESQVKASPKAQSKAHSKAPPTPPKDKTTKTHMPHSQFRASYVILKDNLGRVVAKFVGTKNERTASIWVPKSLISCVKAYSFEGSCDLNSGSSNVLVRGLAGRPPAAPLVVPAPGAASRHVHLLGRPLSHLLAVPLLLRASLRRRRTPRRHRRRICSTDDLRRRCRSPTTPEAPPTTTQALSRGFVTVSSWIWRCNPSSTVSLLIHLLYFVWLSMLVM</sequence>
<dbReference type="EnsemblPlants" id="LPERR03G02370.1">
    <property type="protein sequence ID" value="LPERR03G02370.1"/>
    <property type="gene ID" value="LPERR03G02370"/>
</dbReference>
<organism evidence="2 3">
    <name type="scientific">Leersia perrieri</name>
    <dbReference type="NCBI Taxonomy" id="77586"/>
    <lineage>
        <taxon>Eukaryota</taxon>
        <taxon>Viridiplantae</taxon>
        <taxon>Streptophyta</taxon>
        <taxon>Embryophyta</taxon>
        <taxon>Tracheophyta</taxon>
        <taxon>Spermatophyta</taxon>
        <taxon>Magnoliopsida</taxon>
        <taxon>Liliopsida</taxon>
        <taxon>Poales</taxon>
        <taxon>Poaceae</taxon>
        <taxon>BOP clade</taxon>
        <taxon>Oryzoideae</taxon>
        <taxon>Oryzeae</taxon>
        <taxon>Oryzinae</taxon>
        <taxon>Leersia</taxon>
    </lineage>
</organism>
<feature type="region of interest" description="Disordered" evidence="1">
    <location>
        <begin position="1"/>
        <end position="125"/>
    </location>
</feature>
<keyword evidence="3" id="KW-1185">Reference proteome</keyword>
<accession>A0A0D9VP66</accession>
<feature type="compositionally biased region" description="Basic and acidic residues" evidence="1">
    <location>
        <begin position="14"/>
        <end position="24"/>
    </location>
</feature>
<feature type="compositionally biased region" description="Low complexity" evidence="1">
    <location>
        <begin position="54"/>
        <end position="66"/>
    </location>
</feature>
<evidence type="ECO:0000313" key="3">
    <source>
        <dbReference type="Proteomes" id="UP000032180"/>
    </source>
</evidence>
<feature type="compositionally biased region" description="Polar residues" evidence="1">
    <location>
        <begin position="80"/>
        <end position="96"/>
    </location>
</feature>
<name>A0A0D9VP66_9ORYZ</name>
<dbReference type="AlphaFoldDB" id="A0A0D9VP66"/>